<dbReference type="EMBL" id="BBSA01000001">
    <property type="protein sequence ID" value="GAM60223.1"/>
    <property type="molecule type" value="Genomic_DNA"/>
</dbReference>
<keyword evidence="4 6" id="KW-1133">Transmembrane helix</keyword>
<evidence type="ECO:0000313" key="8">
    <source>
        <dbReference type="EMBL" id="GAM60223.1"/>
    </source>
</evidence>
<keyword evidence="2" id="KW-0813">Transport</keyword>
<evidence type="ECO:0000256" key="3">
    <source>
        <dbReference type="ARBA" id="ARBA00022692"/>
    </source>
</evidence>
<dbReference type="PANTHER" id="PTHR43386">
    <property type="entry name" value="OLIGOPEPTIDE TRANSPORT SYSTEM PERMEASE PROTEIN APPC"/>
    <property type="match status" value="1"/>
</dbReference>
<dbReference type="Proteomes" id="UP000031670">
    <property type="component" value="Unassembled WGS sequence"/>
</dbReference>
<evidence type="ECO:0000256" key="1">
    <source>
        <dbReference type="ARBA" id="ARBA00004651"/>
    </source>
</evidence>
<proteinExistence type="predicted"/>
<evidence type="ECO:0000259" key="7">
    <source>
        <dbReference type="Pfam" id="PF00528"/>
    </source>
</evidence>
<dbReference type="AlphaFoldDB" id="A0A0B8PAK4"/>
<feature type="transmembrane region" description="Helical" evidence="6">
    <location>
        <begin position="20"/>
        <end position="39"/>
    </location>
</feature>
<reference evidence="8 9" key="2">
    <citation type="submission" date="2015-01" db="EMBL/GenBank/DDBJ databases">
        <authorList>
            <consortium name="NBRP consortium"/>
            <person name="Sawabe T."/>
            <person name="Meirelles P."/>
            <person name="Feng G."/>
            <person name="Sayaka M."/>
            <person name="Hattori M."/>
            <person name="Ohkuma M."/>
        </authorList>
    </citation>
    <scope>NUCLEOTIDE SEQUENCE [LARGE SCALE GENOMIC DNA]</scope>
    <source>
        <strain evidence="8 9">JCM19232</strain>
    </source>
</reference>
<dbReference type="PANTHER" id="PTHR43386:SF1">
    <property type="entry name" value="D,D-DIPEPTIDE TRANSPORT SYSTEM PERMEASE PROTEIN DDPC-RELATED"/>
    <property type="match status" value="1"/>
</dbReference>
<reference evidence="8 9" key="1">
    <citation type="submission" date="2015-01" db="EMBL/GenBank/DDBJ databases">
        <title>Vibrio sp. C5 JCM 19232 whole genome shotgun sequence.</title>
        <authorList>
            <person name="Sawabe T."/>
            <person name="Meirelles P."/>
            <person name="Feng G."/>
            <person name="Sayaka M."/>
            <person name="Hattori M."/>
            <person name="Ohkuma M."/>
        </authorList>
    </citation>
    <scope>NUCLEOTIDE SEQUENCE [LARGE SCALE GENOMIC DNA]</scope>
    <source>
        <strain evidence="8 9">JCM19232</strain>
    </source>
</reference>
<feature type="domain" description="ABC transmembrane type-1" evidence="7">
    <location>
        <begin position="2"/>
        <end position="82"/>
    </location>
</feature>
<dbReference type="GO" id="GO:0005886">
    <property type="term" value="C:plasma membrane"/>
    <property type="evidence" value="ECO:0007669"/>
    <property type="project" value="UniProtKB-SubCell"/>
</dbReference>
<evidence type="ECO:0000256" key="4">
    <source>
        <dbReference type="ARBA" id="ARBA00022989"/>
    </source>
</evidence>
<evidence type="ECO:0000313" key="9">
    <source>
        <dbReference type="Proteomes" id="UP000031670"/>
    </source>
</evidence>
<feature type="transmembrane region" description="Helical" evidence="6">
    <location>
        <begin position="60"/>
        <end position="82"/>
    </location>
</feature>
<dbReference type="GO" id="GO:0055085">
    <property type="term" value="P:transmembrane transport"/>
    <property type="evidence" value="ECO:0007669"/>
    <property type="project" value="InterPro"/>
</dbReference>
<comment type="caution">
    <text evidence="8">The sequence shown here is derived from an EMBL/GenBank/DDBJ whole genome shotgun (WGS) entry which is preliminary data.</text>
</comment>
<accession>A0A0B8PAK4</accession>
<dbReference type="Pfam" id="PF00528">
    <property type="entry name" value="BPD_transp_1"/>
    <property type="match status" value="1"/>
</dbReference>
<protein>
    <submittedName>
        <fullName evidence="8">Dipeptide transport system permease protein dppC</fullName>
    </submittedName>
</protein>
<evidence type="ECO:0000256" key="6">
    <source>
        <dbReference type="SAM" id="Phobius"/>
    </source>
</evidence>
<organism evidence="8 9">
    <name type="scientific">Vibrio ishigakensis</name>
    <dbReference type="NCBI Taxonomy" id="1481914"/>
    <lineage>
        <taxon>Bacteria</taxon>
        <taxon>Pseudomonadati</taxon>
        <taxon>Pseudomonadota</taxon>
        <taxon>Gammaproteobacteria</taxon>
        <taxon>Vibrionales</taxon>
        <taxon>Vibrionaceae</taxon>
        <taxon>Vibrio</taxon>
    </lineage>
</organism>
<sequence length="84" mass="9307">MYRYYLLPYVLPPLLRHALLKLPVITLSLTSLSFIGLGVKPPEPEWGLLISENLAYIERSPFGVIAPIAGLVMLGIAVNLLFDD</sequence>
<gene>
    <name evidence="8" type="ORF">JCM19232_556</name>
</gene>
<keyword evidence="3 6" id="KW-0812">Transmembrane</keyword>
<name>A0A0B8PAK4_9VIBR</name>
<keyword evidence="5 6" id="KW-0472">Membrane</keyword>
<dbReference type="InterPro" id="IPR000515">
    <property type="entry name" value="MetI-like"/>
</dbReference>
<comment type="subcellular location">
    <subcellularLocation>
        <location evidence="1">Cell membrane</location>
        <topology evidence="1">Multi-pass membrane protein</topology>
    </subcellularLocation>
</comment>
<evidence type="ECO:0000256" key="5">
    <source>
        <dbReference type="ARBA" id="ARBA00023136"/>
    </source>
</evidence>
<dbReference type="InterPro" id="IPR050366">
    <property type="entry name" value="BP-dependent_transpt_permease"/>
</dbReference>
<evidence type="ECO:0000256" key="2">
    <source>
        <dbReference type="ARBA" id="ARBA00022448"/>
    </source>
</evidence>